<sequence>MRGRTLSALVMKASSWYSTTIITLVIMIKHVATCGDEFFVVVGQVVYEDEKCRVSNCTSKKKLFSKSHTICKIYVDYRAVLVLPRYGGA</sequence>
<dbReference type="EnsemblProtists" id="HpaT800725">
    <property type="protein sequence ID" value="HpaP800725"/>
    <property type="gene ID" value="HpaG800725"/>
</dbReference>
<organism evidence="1 2">
    <name type="scientific">Hyaloperonospora arabidopsidis (strain Emoy2)</name>
    <name type="common">Downy mildew agent</name>
    <name type="synonym">Peronospora arabidopsidis</name>
    <dbReference type="NCBI Taxonomy" id="559515"/>
    <lineage>
        <taxon>Eukaryota</taxon>
        <taxon>Sar</taxon>
        <taxon>Stramenopiles</taxon>
        <taxon>Oomycota</taxon>
        <taxon>Peronosporomycetes</taxon>
        <taxon>Peronosporales</taxon>
        <taxon>Peronosporaceae</taxon>
        <taxon>Hyaloperonospora</taxon>
    </lineage>
</organism>
<dbReference type="AlphaFoldDB" id="M4B377"/>
<reference evidence="2" key="1">
    <citation type="journal article" date="2010" name="Science">
        <title>Signatures of adaptation to obligate biotrophy in the Hyaloperonospora arabidopsidis genome.</title>
        <authorList>
            <person name="Baxter L."/>
            <person name="Tripathy S."/>
            <person name="Ishaque N."/>
            <person name="Boot N."/>
            <person name="Cabral A."/>
            <person name="Kemen E."/>
            <person name="Thines M."/>
            <person name="Ah-Fong A."/>
            <person name="Anderson R."/>
            <person name="Badejoko W."/>
            <person name="Bittner-Eddy P."/>
            <person name="Boore J.L."/>
            <person name="Chibucos M.C."/>
            <person name="Coates M."/>
            <person name="Dehal P."/>
            <person name="Delehaunty K."/>
            <person name="Dong S."/>
            <person name="Downton P."/>
            <person name="Dumas B."/>
            <person name="Fabro G."/>
            <person name="Fronick C."/>
            <person name="Fuerstenberg S.I."/>
            <person name="Fulton L."/>
            <person name="Gaulin E."/>
            <person name="Govers F."/>
            <person name="Hughes L."/>
            <person name="Humphray S."/>
            <person name="Jiang R.H."/>
            <person name="Judelson H."/>
            <person name="Kamoun S."/>
            <person name="Kyung K."/>
            <person name="Meijer H."/>
            <person name="Minx P."/>
            <person name="Morris P."/>
            <person name="Nelson J."/>
            <person name="Phuntumart V."/>
            <person name="Qutob D."/>
            <person name="Rehmany A."/>
            <person name="Rougon-Cardoso A."/>
            <person name="Ryden P."/>
            <person name="Torto-Alalibo T."/>
            <person name="Studholme D."/>
            <person name="Wang Y."/>
            <person name="Win J."/>
            <person name="Wood J."/>
            <person name="Clifton S.W."/>
            <person name="Rogers J."/>
            <person name="Van den Ackerveken G."/>
            <person name="Jones J.D."/>
            <person name="McDowell J.M."/>
            <person name="Beynon J."/>
            <person name="Tyler B.M."/>
        </authorList>
    </citation>
    <scope>NUCLEOTIDE SEQUENCE [LARGE SCALE GENOMIC DNA]</scope>
    <source>
        <strain evidence="2">Emoy2</strain>
    </source>
</reference>
<proteinExistence type="predicted"/>
<protein>
    <submittedName>
        <fullName evidence="1">Uncharacterized protein</fullName>
    </submittedName>
</protein>
<dbReference type="InParanoid" id="M4B377"/>
<dbReference type="VEuPathDB" id="FungiDB:HpaG800725"/>
<dbReference type="Proteomes" id="UP000011713">
    <property type="component" value="Unassembled WGS sequence"/>
</dbReference>
<evidence type="ECO:0000313" key="2">
    <source>
        <dbReference type="Proteomes" id="UP000011713"/>
    </source>
</evidence>
<dbReference type="HOGENOM" id="CLU_2459517_0_0_1"/>
<evidence type="ECO:0000313" key="1">
    <source>
        <dbReference type="EnsemblProtists" id="HpaP800725"/>
    </source>
</evidence>
<keyword evidence="2" id="KW-1185">Reference proteome</keyword>
<dbReference type="EMBL" id="JH598094">
    <property type="status" value="NOT_ANNOTATED_CDS"/>
    <property type="molecule type" value="Genomic_DNA"/>
</dbReference>
<reference evidence="1" key="2">
    <citation type="submission" date="2015-06" db="UniProtKB">
        <authorList>
            <consortium name="EnsemblProtists"/>
        </authorList>
    </citation>
    <scope>IDENTIFICATION</scope>
    <source>
        <strain evidence="1">Emoy2</strain>
    </source>
</reference>
<name>M4B377_HYAAE</name>
<accession>M4B377</accession>